<dbReference type="Gene3D" id="3.40.605.10">
    <property type="entry name" value="Aldehyde Dehydrogenase, Chain A, domain 1"/>
    <property type="match status" value="1"/>
</dbReference>
<sequence length="521" mass="56486">MSSSSSNRNSHFPGLFINGQLLNGSGQPMSIEDPATGTMLKTISTGSVSDVTTALRLAENTHASGSWSRLHPIKRSEVLAKISHGLRAQLEDLSRLESLQTGRPIREMKTQLTRLPEWFDYFAALARTQEDTLPSTQGQLLNYVRRIPLGVVAQITPFNHPLLIAVKKLAPALATGNTVIIKPSEFAPLSILKLAQICKEAGLPDGVLSVLSGPGHITGKALVDSPIIKKIDFTGSTEVGRKLGATAGQNLASITSELGGKAPVVVMNDANLEVSVNGVCFASFIASGQTCVAGTRILVEEGIYDKFLDRLQTKISSIEKHIGSPLNPKSTMGPLIHMKQLDRVQSMVTEAQNQGCELITGGYRMVDKSLLDGTDLSLGYFYSPTVLVCPSSGLPTLWEQEAFGPVLLIKRFSGEDEMVRLCNQTTPFGLGSGMFSSNISKCIRVAERLEAGICWINTWHRNDPSSPWGGMKDSGIGRENGIEAWTSYTQTKSVILNYASEESQRLDDWFNDDDASDIRYG</sequence>
<evidence type="ECO:0000256" key="2">
    <source>
        <dbReference type="ARBA" id="ARBA00023002"/>
    </source>
</evidence>
<dbReference type="AlphaFoldDB" id="A0A9P6NTG3"/>
<dbReference type="InterPro" id="IPR016160">
    <property type="entry name" value="Ald_DH_CS_CYS"/>
</dbReference>
<dbReference type="Proteomes" id="UP000886653">
    <property type="component" value="Unassembled WGS sequence"/>
</dbReference>
<keyword evidence="5" id="KW-1185">Reference proteome</keyword>
<comment type="similarity">
    <text evidence="1">Belongs to the aldehyde dehydrogenase family.</text>
</comment>
<dbReference type="CDD" id="cd07114">
    <property type="entry name" value="ALDH_DhaS"/>
    <property type="match status" value="1"/>
</dbReference>
<dbReference type="InterPro" id="IPR016163">
    <property type="entry name" value="Ald_DH_C"/>
</dbReference>
<dbReference type="EMBL" id="MU167223">
    <property type="protein sequence ID" value="KAG0149929.1"/>
    <property type="molecule type" value="Genomic_DNA"/>
</dbReference>
<reference evidence="4" key="1">
    <citation type="submission" date="2013-11" db="EMBL/GenBank/DDBJ databases">
        <title>Genome sequence of the fusiform rust pathogen reveals effectors for host alternation and coevolution with pine.</title>
        <authorList>
            <consortium name="DOE Joint Genome Institute"/>
            <person name="Smith K."/>
            <person name="Pendleton A."/>
            <person name="Kubisiak T."/>
            <person name="Anderson C."/>
            <person name="Salamov A."/>
            <person name="Aerts A."/>
            <person name="Riley R."/>
            <person name="Clum A."/>
            <person name="Lindquist E."/>
            <person name="Ence D."/>
            <person name="Campbell M."/>
            <person name="Kronenberg Z."/>
            <person name="Feau N."/>
            <person name="Dhillon B."/>
            <person name="Hamelin R."/>
            <person name="Burleigh J."/>
            <person name="Smith J."/>
            <person name="Yandell M."/>
            <person name="Nelson C."/>
            <person name="Grigoriev I."/>
            <person name="Davis J."/>
        </authorList>
    </citation>
    <scope>NUCLEOTIDE SEQUENCE</scope>
    <source>
        <strain evidence="4">G11</strain>
    </source>
</reference>
<proteinExistence type="inferred from homology"/>
<keyword evidence="2" id="KW-0560">Oxidoreductase</keyword>
<name>A0A9P6NTG3_9BASI</name>
<dbReference type="InterPro" id="IPR015590">
    <property type="entry name" value="Aldehyde_DH_dom"/>
</dbReference>
<evidence type="ECO:0000313" key="5">
    <source>
        <dbReference type="Proteomes" id="UP000886653"/>
    </source>
</evidence>
<protein>
    <recommendedName>
        <fullName evidence="3">Aldehyde dehydrogenase domain-containing protein</fullName>
    </recommendedName>
</protein>
<comment type="caution">
    <text evidence="4">The sequence shown here is derived from an EMBL/GenBank/DDBJ whole genome shotgun (WGS) entry which is preliminary data.</text>
</comment>
<organism evidence="4 5">
    <name type="scientific">Cronartium quercuum f. sp. fusiforme G11</name>
    <dbReference type="NCBI Taxonomy" id="708437"/>
    <lineage>
        <taxon>Eukaryota</taxon>
        <taxon>Fungi</taxon>
        <taxon>Dikarya</taxon>
        <taxon>Basidiomycota</taxon>
        <taxon>Pucciniomycotina</taxon>
        <taxon>Pucciniomycetes</taxon>
        <taxon>Pucciniales</taxon>
        <taxon>Coleosporiaceae</taxon>
        <taxon>Cronartium</taxon>
    </lineage>
</organism>
<accession>A0A9P6NTG3</accession>
<dbReference type="OrthoDB" id="310895at2759"/>
<dbReference type="PANTHER" id="PTHR11699">
    <property type="entry name" value="ALDEHYDE DEHYDROGENASE-RELATED"/>
    <property type="match status" value="1"/>
</dbReference>
<gene>
    <name evidence="4" type="ORF">CROQUDRAFT_668839</name>
</gene>
<evidence type="ECO:0000259" key="3">
    <source>
        <dbReference type="Pfam" id="PF00171"/>
    </source>
</evidence>
<dbReference type="PROSITE" id="PS00070">
    <property type="entry name" value="ALDEHYDE_DEHYDR_CYS"/>
    <property type="match status" value="1"/>
</dbReference>
<dbReference type="Pfam" id="PF00171">
    <property type="entry name" value="Aldedh"/>
    <property type="match status" value="1"/>
</dbReference>
<dbReference type="InterPro" id="IPR016161">
    <property type="entry name" value="Ald_DH/histidinol_DH"/>
</dbReference>
<dbReference type="FunFam" id="3.40.605.10:FF:000007">
    <property type="entry name" value="NAD/NADP-dependent betaine aldehyde dehydrogenase"/>
    <property type="match status" value="1"/>
</dbReference>
<dbReference type="InterPro" id="IPR016162">
    <property type="entry name" value="Ald_DH_N"/>
</dbReference>
<dbReference type="SUPFAM" id="SSF53720">
    <property type="entry name" value="ALDH-like"/>
    <property type="match status" value="1"/>
</dbReference>
<dbReference type="Gene3D" id="3.40.309.10">
    <property type="entry name" value="Aldehyde Dehydrogenase, Chain A, domain 2"/>
    <property type="match status" value="1"/>
</dbReference>
<evidence type="ECO:0000256" key="1">
    <source>
        <dbReference type="ARBA" id="ARBA00009986"/>
    </source>
</evidence>
<feature type="domain" description="Aldehyde dehydrogenase" evidence="3">
    <location>
        <begin position="27"/>
        <end position="494"/>
    </location>
</feature>
<evidence type="ECO:0000313" key="4">
    <source>
        <dbReference type="EMBL" id="KAG0149929.1"/>
    </source>
</evidence>
<dbReference type="GO" id="GO:0016620">
    <property type="term" value="F:oxidoreductase activity, acting on the aldehyde or oxo group of donors, NAD or NADP as acceptor"/>
    <property type="evidence" value="ECO:0007669"/>
    <property type="project" value="InterPro"/>
</dbReference>